<dbReference type="Proteomes" id="UP000553459">
    <property type="component" value="Unassembled WGS sequence"/>
</dbReference>
<dbReference type="RefSeq" id="WP_166520488.1">
    <property type="nucleotide sequence ID" value="NZ_JAAABJ010000653.1"/>
</dbReference>
<reference evidence="1 2" key="1">
    <citation type="submission" date="2019-11" db="EMBL/GenBank/DDBJ databases">
        <title>Characterization of Elizabethkingia argenteiflava sp. nov., isolated from inner surface of Soybean Pods.</title>
        <authorList>
            <person name="Mo S."/>
        </authorList>
    </citation>
    <scope>NUCLEOTIDE SEQUENCE [LARGE SCALE GENOMIC DNA]</scope>
    <source>
        <strain evidence="1 2">YB22</strain>
    </source>
</reference>
<proteinExistence type="predicted"/>
<comment type="caution">
    <text evidence="1">The sequence shown here is derived from an EMBL/GenBank/DDBJ whole genome shotgun (WGS) entry which is preliminary data.</text>
</comment>
<protein>
    <submittedName>
        <fullName evidence="1">Uncharacterized protein</fullName>
    </submittedName>
</protein>
<evidence type="ECO:0000313" key="2">
    <source>
        <dbReference type="Proteomes" id="UP000553459"/>
    </source>
</evidence>
<sequence length="192" mass="22398">MSVTSIQDTIRSTGGFKSRALSTVKKKQVQILHHETQKRTRETNYFPKPDTSMLGIQKPLQGGVIKTQVFLPPFRFPSETKPQDLDRGQQFVFENISKNRSSFKNTFTQKYNNSISITCCFVKQKIHRKAVQNKKDSFHPSSPFHNDYSLENTNIITIINRLLGRFDYRVRKLRGHTSDGFYSFYLNHNFLK</sequence>
<name>A0A845PVI0_9FLAO</name>
<gene>
    <name evidence="1" type="ORF">GNY06_12920</name>
</gene>
<dbReference type="AlphaFoldDB" id="A0A845PVI0"/>
<dbReference type="EMBL" id="JAAABJ010000653">
    <property type="protein sequence ID" value="NAW52239.1"/>
    <property type="molecule type" value="Genomic_DNA"/>
</dbReference>
<keyword evidence="2" id="KW-1185">Reference proteome</keyword>
<accession>A0A845PVI0</accession>
<evidence type="ECO:0000313" key="1">
    <source>
        <dbReference type="EMBL" id="NAW52239.1"/>
    </source>
</evidence>
<organism evidence="1 2">
    <name type="scientific">Elizabethkingia argenteiflava</name>
    <dbReference type="NCBI Taxonomy" id="2681556"/>
    <lineage>
        <taxon>Bacteria</taxon>
        <taxon>Pseudomonadati</taxon>
        <taxon>Bacteroidota</taxon>
        <taxon>Flavobacteriia</taxon>
        <taxon>Flavobacteriales</taxon>
        <taxon>Weeksellaceae</taxon>
        <taxon>Elizabethkingia</taxon>
    </lineage>
</organism>